<reference evidence="10 11" key="1">
    <citation type="submission" date="2012-01" db="EMBL/GenBank/DDBJ databases">
        <title>Complete sequence of chromosome of Clostridium pasteurianum BC1.</title>
        <authorList>
            <consortium name="US DOE Joint Genome Institute"/>
            <person name="Lucas S."/>
            <person name="Han J."/>
            <person name="Lapidus A."/>
            <person name="Cheng J.-F."/>
            <person name="Goodwin L."/>
            <person name="Pitluck S."/>
            <person name="Peters L."/>
            <person name="Mikhailova N."/>
            <person name="Teshima H."/>
            <person name="Detter J.C."/>
            <person name="Han C."/>
            <person name="Tapia R."/>
            <person name="Land M."/>
            <person name="Hauser L."/>
            <person name="Kyrpides N."/>
            <person name="Ivanova N."/>
            <person name="Pagani I."/>
            <person name="Dunn J."/>
            <person name="Taghavi S."/>
            <person name="Francis A."/>
            <person name="van der Lelie D."/>
            <person name="Woyke T."/>
        </authorList>
    </citation>
    <scope>NUCLEOTIDE SEQUENCE [LARGE SCALE GENOMIC DNA]</scope>
    <source>
        <strain evidence="10 11">BC1</strain>
    </source>
</reference>
<dbReference type="GO" id="GO:1904047">
    <property type="term" value="F:S-adenosyl-L-methionine binding"/>
    <property type="evidence" value="ECO:0007669"/>
    <property type="project" value="UniProtKB-UniRule"/>
</dbReference>
<comment type="cofactor">
    <cofactor evidence="8">
        <name>S-adenosyl-L-methionine</name>
        <dbReference type="ChEBI" id="CHEBI:59789"/>
    </cofactor>
    <text evidence="8">Binds 1 S-adenosyl-L-methionine per subunit.</text>
</comment>
<evidence type="ECO:0000256" key="6">
    <source>
        <dbReference type="ARBA" id="ARBA00023014"/>
    </source>
</evidence>
<dbReference type="PIRSF" id="PIRSF000370">
    <property type="entry name" value="QueE"/>
    <property type="match status" value="1"/>
</dbReference>
<evidence type="ECO:0000256" key="5">
    <source>
        <dbReference type="ARBA" id="ARBA00023004"/>
    </source>
</evidence>
<dbReference type="InterPro" id="IPR013785">
    <property type="entry name" value="Aldolase_TIM"/>
</dbReference>
<dbReference type="Gene3D" id="3.20.20.70">
    <property type="entry name" value="Aldolase class I"/>
    <property type="match status" value="1"/>
</dbReference>
<dbReference type="UniPathway" id="UPA00391"/>
<comment type="cofactor">
    <cofactor evidence="8">
        <name>[4Fe-4S] cluster</name>
        <dbReference type="ChEBI" id="CHEBI:49883"/>
    </cofactor>
    <text evidence="8">Binds 1 [4Fe-4S] cluster. The cluster is coordinated with 3 cysteines and an exchangeable S-adenosyl-L-methionine.</text>
</comment>
<sequence length="250" mass="29208">MPQRTYIKEIFKSIQGEAEYVGYEQIFVRFIGCNIKCNYCDTDIDRCEEVTVYKNWDSKDYKTLRNPLDSAGLIKIIKELDAEERVHSISLTGGEPLINIDFLKEFLPEFKKVCSTKVFLETNGILHEELHSIAKYVDIVSMDLKLASYLRNRENFIPQHSEFLNECIENNIATYVKIVLDDNFSLEELNNYLDVVEPYKHKVNVYIQPMMDGDKMLISSQKLKLAFDCCREININVRIIPQIHKMLCLN</sequence>
<dbReference type="GO" id="GO:0016840">
    <property type="term" value="F:carbon-nitrogen lyase activity"/>
    <property type="evidence" value="ECO:0007669"/>
    <property type="project" value="UniProtKB-UniRule"/>
</dbReference>
<feature type="binding site" evidence="8">
    <location>
        <position position="33"/>
    </location>
    <ligand>
        <name>[4Fe-4S] cluster</name>
        <dbReference type="ChEBI" id="CHEBI:49883"/>
        <note>4Fe-4S-S-AdoMet</note>
    </ligand>
</feature>
<organism evidence="10 11">
    <name type="scientific">Clostridium pasteurianum BC1</name>
    <dbReference type="NCBI Taxonomy" id="86416"/>
    <lineage>
        <taxon>Bacteria</taxon>
        <taxon>Bacillati</taxon>
        <taxon>Bacillota</taxon>
        <taxon>Clostridia</taxon>
        <taxon>Eubacteriales</taxon>
        <taxon>Clostridiaceae</taxon>
        <taxon>Clostridium</taxon>
    </lineage>
</organism>
<dbReference type="STRING" id="86416.Clopa_0684"/>
<dbReference type="KEGG" id="cpas:Clopa_0684"/>
<dbReference type="InterPro" id="IPR058240">
    <property type="entry name" value="rSAM_sf"/>
</dbReference>
<protein>
    <recommendedName>
        <fullName evidence="8">7-carboxy-7-deazaguanine synthase</fullName>
        <shortName evidence="8">CDG synthase</shortName>
        <ecNumber evidence="8">4.3.99.3</ecNumber>
    </recommendedName>
    <alternativeName>
        <fullName evidence="8">Queuosine biosynthesis protein QueE</fullName>
    </alternativeName>
</protein>
<feature type="binding site" evidence="8">
    <location>
        <position position="29"/>
    </location>
    <ligand>
        <name>substrate</name>
    </ligand>
</feature>
<evidence type="ECO:0000313" key="11">
    <source>
        <dbReference type="Proteomes" id="UP000013523"/>
    </source>
</evidence>
<feature type="binding site" evidence="8">
    <location>
        <position position="92"/>
    </location>
    <ligand>
        <name>substrate</name>
    </ligand>
</feature>
<dbReference type="HAMAP" id="MF_00917">
    <property type="entry name" value="QueE"/>
    <property type="match status" value="1"/>
</dbReference>
<dbReference type="InterPro" id="IPR007197">
    <property type="entry name" value="rSAM"/>
</dbReference>
<comment type="function">
    <text evidence="8">Catalyzes the complex heterocyclic radical-mediated conversion of 6-carboxy-5,6,7,8-tetrahydropterin (CPH4) to 7-carboxy-7-deazaguanine (CDG), a step common to the biosynthetic pathways of all 7-deazapurine-containing compounds.</text>
</comment>
<comment type="catalytic activity">
    <reaction evidence="8">
        <text>6-carboxy-5,6,7,8-tetrahydropterin + H(+) = 7-carboxy-7-carbaguanine + NH4(+)</text>
        <dbReference type="Rhea" id="RHEA:27974"/>
        <dbReference type="ChEBI" id="CHEBI:15378"/>
        <dbReference type="ChEBI" id="CHEBI:28938"/>
        <dbReference type="ChEBI" id="CHEBI:61032"/>
        <dbReference type="ChEBI" id="CHEBI:61036"/>
        <dbReference type="EC" id="4.3.99.3"/>
    </reaction>
</comment>
<dbReference type="SUPFAM" id="SSF102114">
    <property type="entry name" value="Radical SAM enzymes"/>
    <property type="match status" value="1"/>
</dbReference>
<keyword evidence="4 8" id="KW-0460">Magnesium</keyword>
<evidence type="ECO:0000256" key="2">
    <source>
        <dbReference type="ARBA" id="ARBA00022691"/>
    </source>
</evidence>
<feature type="domain" description="Radical SAM core" evidence="9">
    <location>
        <begin position="20"/>
        <end position="250"/>
    </location>
</feature>
<evidence type="ECO:0000313" key="10">
    <source>
        <dbReference type="EMBL" id="AGK95726.1"/>
    </source>
</evidence>
<feature type="binding site" evidence="8">
    <location>
        <position position="94"/>
    </location>
    <ligand>
        <name>S-adenosyl-L-methionine</name>
        <dbReference type="ChEBI" id="CHEBI:59789"/>
    </ligand>
</feature>
<dbReference type="PATRIC" id="fig|86416.3.peg.672"/>
<evidence type="ECO:0000256" key="4">
    <source>
        <dbReference type="ARBA" id="ARBA00022842"/>
    </source>
</evidence>
<dbReference type="PANTHER" id="PTHR42836:SF1">
    <property type="entry name" value="7-CARBOXY-7-DEAZAGUANINE SYNTHASE"/>
    <property type="match status" value="1"/>
</dbReference>
<keyword evidence="6 8" id="KW-0411">Iron-sulfur</keyword>
<comment type="subunit">
    <text evidence="8">Homodimer.</text>
</comment>
<dbReference type="eggNOG" id="COG0602">
    <property type="taxonomic scope" value="Bacteria"/>
</dbReference>
<comment type="pathway">
    <text evidence="8">Purine metabolism; 7-cyano-7-deazaguanine biosynthesis.</text>
</comment>
<dbReference type="OrthoDB" id="9792276at2"/>
<keyword evidence="11" id="KW-1185">Reference proteome</keyword>
<name>R4K1R4_CLOPA</name>
<evidence type="ECO:0000259" key="9">
    <source>
        <dbReference type="PROSITE" id="PS51918"/>
    </source>
</evidence>
<dbReference type="GO" id="GO:0000287">
    <property type="term" value="F:magnesium ion binding"/>
    <property type="evidence" value="ECO:0007669"/>
    <property type="project" value="UniProtKB-UniRule"/>
</dbReference>
<dbReference type="InterPro" id="IPR024924">
    <property type="entry name" value="7-CO-7-deazaguanine_synth-like"/>
</dbReference>
<gene>
    <name evidence="8" type="primary">queE</name>
    <name evidence="10" type="ORF">Clopa_0684</name>
</gene>
<evidence type="ECO:0000256" key="3">
    <source>
        <dbReference type="ARBA" id="ARBA00022723"/>
    </source>
</evidence>
<keyword evidence="8" id="KW-0671">Queuosine biosynthesis</keyword>
<dbReference type="Proteomes" id="UP000013523">
    <property type="component" value="Chromosome"/>
</dbReference>
<keyword evidence="5 8" id="KW-0408">Iron</keyword>
<keyword evidence="7 8" id="KW-0456">Lyase</keyword>
<dbReference type="GO" id="GO:0008616">
    <property type="term" value="P:tRNA queuosine(34) biosynthetic process"/>
    <property type="evidence" value="ECO:0007669"/>
    <property type="project" value="UniProtKB-UniRule"/>
</dbReference>
<feature type="binding site" evidence="8">
    <location>
        <position position="40"/>
    </location>
    <ligand>
        <name>[4Fe-4S] cluster</name>
        <dbReference type="ChEBI" id="CHEBI:49883"/>
        <note>4Fe-4S-S-AdoMet</note>
    </ligand>
</feature>
<dbReference type="Pfam" id="PF04055">
    <property type="entry name" value="Radical_SAM"/>
    <property type="match status" value="1"/>
</dbReference>
<evidence type="ECO:0000256" key="7">
    <source>
        <dbReference type="ARBA" id="ARBA00023239"/>
    </source>
</evidence>
<feature type="binding site" evidence="8">
    <location>
        <begin position="39"/>
        <end position="41"/>
    </location>
    <ligand>
        <name>S-adenosyl-L-methionine</name>
        <dbReference type="ChEBI" id="CHEBI:59789"/>
    </ligand>
</feature>
<dbReference type="EMBL" id="CP003261">
    <property type="protein sequence ID" value="AGK95726.1"/>
    <property type="molecule type" value="Genomic_DNA"/>
</dbReference>
<keyword evidence="3 8" id="KW-0479">Metal-binding</keyword>
<dbReference type="RefSeq" id="WP_015614052.1">
    <property type="nucleotide sequence ID" value="NC_021182.1"/>
</dbReference>
<feature type="binding site" evidence="8">
    <location>
        <begin position="14"/>
        <end position="16"/>
    </location>
    <ligand>
        <name>substrate</name>
    </ligand>
</feature>
<keyword evidence="2 8" id="KW-0949">S-adenosyl-L-methionine</keyword>
<evidence type="ECO:0000256" key="1">
    <source>
        <dbReference type="ARBA" id="ARBA00022485"/>
    </source>
</evidence>
<accession>R4K1R4</accession>
<evidence type="ECO:0000256" key="8">
    <source>
        <dbReference type="HAMAP-Rule" id="MF_00917"/>
    </source>
</evidence>
<comment type="similarity">
    <text evidence="8">Belongs to the radical SAM superfamily. 7-carboxy-7-deazaguanine synthase family.</text>
</comment>
<keyword evidence="1 8" id="KW-0004">4Fe-4S</keyword>
<feature type="binding site" evidence="8">
    <location>
        <position position="37"/>
    </location>
    <ligand>
        <name>[4Fe-4S] cluster</name>
        <dbReference type="ChEBI" id="CHEBI:49883"/>
        <note>4Fe-4S-S-AdoMet</note>
    </ligand>
</feature>
<dbReference type="HOGENOM" id="CLU_066739_1_0_9"/>
<proteinExistence type="inferred from homology"/>
<dbReference type="EC" id="4.3.99.3" evidence="8"/>
<dbReference type="GO" id="GO:0051539">
    <property type="term" value="F:4 iron, 4 sulfur cluster binding"/>
    <property type="evidence" value="ECO:0007669"/>
    <property type="project" value="UniProtKB-UniRule"/>
</dbReference>
<dbReference type="SFLD" id="SFLDS00029">
    <property type="entry name" value="Radical_SAM"/>
    <property type="match status" value="1"/>
</dbReference>
<comment type="caution">
    <text evidence="8">Lacks conserved residue(s) required for the propagation of feature annotation.</text>
</comment>
<feature type="binding site" evidence="8">
    <location>
        <position position="42"/>
    </location>
    <ligand>
        <name>Mg(2+)</name>
        <dbReference type="ChEBI" id="CHEBI:18420"/>
    </ligand>
</feature>
<dbReference type="PROSITE" id="PS51918">
    <property type="entry name" value="RADICAL_SAM"/>
    <property type="match status" value="1"/>
</dbReference>
<dbReference type="PANTHER" id="PTHR42836">
    <property type="entry name" value="7-CARBOXY-7-DEAZAGUANINE SYNTHASE"/>
    <property type="match status" value="1"/>
</dbReference>
<comment type="cofactor">
    <cofactor evidence="8">
        <name>Mg(2+)</name>
        <dbReference type="ChEBI" id="CHEBI:18420"/>
    </cofactor>
</comment>
<dbReference type="AlphaFoldDB" id="R4K1R4"/>
<dbReference type="CDD" id="cd01335">
    <property type="entry name" value="Radical_SAM"/>
    <property type="match status" value="1"/>
</dbReference>